<gene>
    <name evidence="3" type="ORF">TMPK1_15480</name>
</gene>
<evidence type="ECO:0000313" key="4">
    <source>
        <dbReference type="Proteomes" id="UP000681075"/>
    </source>
</evidence>
<reference evidence="3" key="1">
    <citation type="submission" date="2021-02" db="EMBL/GenBank/DDBJ databases">
        <title>Genome sequence of Rhodospirillales sp. strain TMPK1 isolated from soil.</title>
        <authorList>
            <person name="Nakai R."/>
            <person name="Kusada H."/>
            <person name="Tamaki H."/>
        </authorList>
    </citation>
    <scope>NUCLEOTIDE SEQUENCE</scope>
    <source>
        <strain evidence="3">TMPK1</strain>
    </source>
</reference>
<comment type="caution">
    <text evidence="3">The sequence shown here is derived from an EMBL/GenBank/DDBJ whole genome shotgun (WGS) entry which is preliminary data.</text>
</comment>
<feature type="region of interest" description="Disordered" evidence="1">
    <location>
        <begin position="67"/>
        <end position="86"/>
    </location>
</feature>
<keyword evidence="2" id="KW-0732">Signal</keyword>
<sequence length="104" mass="11239">MRAIAMALAAACLASNASAATPADPIVDINRACATQRAAVAKFARERGGDDSFLDRYLTNIANMPREDLTKRKASPPPATAEHPQQEIDFVMCAISRRLDQLPK</sequence>
<name>A0A8S8XBV6_9PROT</name>
<dbReference type="RefSeq" id="WP_420242420.1">
    <property type="nucleotide sequence ID" value="NZ_BOPV01000001.1"/>
</dbReference>
<proteinExistence type="predicted"/>
<evidence type="ECO:0000256" key="1">
    <source>
        <dbReference type="SAM" id="MobiDB-lite"/>
    </source>
</evidence>
<dbReference type="AlphaFoldDB" id="A0A8S8XBV6"/>
<dbReference type="EMBL" id="BOPV01000001">
    <property type="protein sequence ID" value="GIL39311.1"/>
    <property type="molecule type" value="Genomic_DNA"/>
</dbReference>
<protein>
    <submittedName>
        <fullName evidence="3">Uncharacterized protein</fullName>
    </submittedName>
</protein>
<evidence type="ECO:0000313" key="3">
    <source>
        <dbReference type="EMBL" id="GIL39311.1"/>
    </source>
</evidence>
<evidence type="ECO:0000256" key="2">
    <source>
        <dbReference type="SAM" id="SignalP"/>
    </source>
</evidence>
<keyword evidence="4" id="KW-1185">Reference proteome</keyword>
<feature type="signal peptide" evidence="2">
    <location>
        <begin position="1"/>
        <end position="19"/>
    </location>
</feature>
<organism evidence="3 4">
    <name type="scientific">Roseiterribacter gracilis</name>
    <dbReference type="NCBI Taxonomy" id="2812848"/>
    <lineage>
        <taxon>Bacteria</taxon>
        <taxon>Pseudomonadati</taxon>
        <taxon>Pseudomonadota</taxon>
        <taxon>Alphaproteobacteria</taxon>
        <taxon>Rhodospirillales</taxon>
        <taxon>Roseiterribacteraceae</taxon>
        <taxon>Roseiterribacter</taxon>
    </lineage>
</organism>
<dbReference type="Proteomes" id="UP000681075">
    <property type="component" value="Unassembled WGS sequence"/>
</dbReference>
<feature type="chain" id="PRO_5035934442" evidence="2">
    <location>
        <begin position="20"/>
        <end position="104"/>
    </location>
</feature>
<accession>A0A8S8XBV6</accession>